<feature type="signal peptide" evidence="1">
    <location>
        <begin position="1"/>
        <end position="22"/>
    </location>
</feature>
<accession>A0A6I7HRZ0</accession>
<feature type="chain" id="PRO_5026102266" description="DUF4189 domain-containing protein" evidence="1">
    <location>
        <begin position="23"/>
        <end position="145"/>
    </location>
</feature>
<reference evidence="2 3" key="1">
    <citation type="submission" date="2018-07" db="EMBL/GenBank/DDBJ databases">
        <title>Genomic Encyclopedia of Type Strains, Phase IV (KMG-IV): sequencing the most valuable type-strain genomes for metagenomic binning, comparative biology and taxonomic classification.</title>
        <authorList>
            <person name="Goeker M."/>
        </authorList>
    </citation>
    <scope>NUCLEOTIDE SEQUENCE [LARGE SCALE GENOMIC DNA]</scope>
    <source>
        <strain evidence="2 3">DSM 25528</strain>
    </source>
</reference>
<organism evidence="2 3">
    <name type="scientific">Ciceribacter lividus</name>
    <dbReference type="NCBI Taxonomy" id="1197950"/>
    <lineage>
        <taxon>Bacteria</taxon>
        <taxon>Pseudomonadati</taxon>
        <taxon>Pseudomonadota</taxon>
        <taxon>Alphaproteobacteria</taxon>
        <taxon>Hyphomicrobiales</taxon>
        <taxon>Rhizobiaceae</taxon>
        <taxon>Ciceribacter</taxon>
    </lineage>
</organism>
<protein>
    <recommendedName>
        <fullName evidence="4">DUF4189 domain-containing protein</fullName>
    </recommendedName>
</protein>
<dbReference type="Proteomes" id="UP000252582">
    <property type="component" value="Unassembled WGS sequence"/>
</dbReference>
<name>A0A6I7HRZ0_9HYPH</name>
<dbReference type="EMBL" id="QPIX01000002">
    <property type="protein sequence ID" value="RCW27870.1"/>
    <property type="molecule type" value="Genomic_DNA"/>
</dbReference>
<evidence type="ECO:0008006" key="4">
    <source>
        <dbReference type="Google" id="ProtNLM"/>
    </source>
</evidence>
<keyword evidence="1" id="KW-0732">Signal</keyword>
<dbReference type="AlphaFoldDB" id="A0A6I7HRZ0"/>
<keyword evidence="3" id="KW-1185">Reference proteome</keyword>
<evidence type="ECO:0000313" key="3">
    <source>
        <dbReference type="Proteomes" id="UP000252582"/>
    </source>
</evidence>
<dbReference type="RefSeq" id="WP_114362232.1">
    <property type="nucleotide sequence ID" value="NZ_QPIX01000002.1"/>
</dbReference>
<comment type="caution">
    <text evidence="2">The sequence shown here is derived from an EMBL/GenBank/DDBJ whole genome shotgun (WGS) entry which is preliminary data.</text>
</comment>
<gene>
    <name evidence="2" type="ORF">DFR48_102359</name>
</gene>
<evidence type="ECO:0000313" key="2">
    <source>
        <dbReference type="EMBL" id="RCW27870.1"/>
    </source>
</evidence>
<proteinExistence type="predicted"/>
<sequence>MICRSACTLFLALVLSMPAALAEEGGRMGIAFVQAPEMSSGVCTGADADAAFACARKQCVDGGGTEEDCVAMTYCFPALYSVQVSILHTEGLHWQEFYCGWESKEAALAAAKVACDRERRPDLSECSAVLLYDEDGNSEDAPSEQ</sequence>
<evidence type="ECO:0000256" key="1">
    <source>
        <dbReference type="SAM" id="SignalP"/>
    </source>
</evidence>